<dbReference type="RefSeq" id="WP_138687696.1">
    <property type="nucleotide sequence ID" value="NZ_JBHSAZ010000112.1"/>
</dbReference>
<reference evidence="1 2" key="1">
    <citation type="submission" date="2019-05" db="EMBL/GenBank/DDBJ databases">
        <title>Draft genome sequence of Nonomuraea zeae DSM 100528.</title>
        <authorList>
            <person name="Saricaoglu S."/>
            <person name="Isik K."/>
        </authorList>
    </citation>
    <scope>NUCLEOTIDE SEQUENCE [LARGE SCALE GENOMIC DNA]</scope>
    <source>
        <strain evidence="1 2">DSM 100528</strain>
    </source>
</reference>
<gene>
    <name evidence="1" type="ORF">ETD85_01285</name>
</gene>
<keyword evidence="2" id="KW-1185">Reference proteome</keyword>
<name>A0A5S4HJQ1_9ACTN</name>
<comment type="caution">
    <text evidence="1">The sequence shown here is derived from an EMBL/GenBank/DDBJ whole genome shotgun (WGS) entry which is preliminary data.</text>
</comment>
<accession>A0A5S4HJQ1</accession>
<evidence type="ECO:0000313" key="1">
    <source>
        <dbReference type="EMBL" id="TMR39670.1"/>
    </source>
</evidence>
<sequence>MRAWAEFFGDDMPRSGSPVLVGPAPTPLPSRATYAPSRATYEEGLVNEFISGAMACVDGTPKPASEAPFAPLINADGLTELLNEIFGIPEAACATPGFAATPTTATTSLLGALGVTGLLDTLVNGPAACQAPAAAAVQAPAQAQAQASVQAPAPASSSRSLLDALGVTDLLRGLVGS</sequence>
<proteinExistence type="predicted"/>
<protein>
    <submittedName>
        <fullName evidence="1">Uncharacterized protein</fullName>
    </submittedName>
</protein>
<organism evidence="1 2">
    <name type="scientific">Nonomuraea zeae</name>
    <dbReference type="NCBI Taxonomy" id="1642303"/>
    <lineage>
        <taxon>Bacteria</taxon>
        <taxon>Bacillati</taxon>
        <taxon>Actinomycetota</taxon>
        <taxon>Actinomycetes</taxon>
        <taxon>Streptosporangiales</taxon>
        <taxon>Streptosporangiaceae</taxon>
        <taxon>Nonomuraea</taxon>
    </lineage>
</organism>
<dbReference type="Proteomes" id="UP000306628">
    <property type="component" value="Unassembled WGS sequence"/>
</dbReference>
<dbReference type="AlphaFoldDB" id="A0A5S4HJQ1"/>
<evidence type="ECO:0000313" key="2">
    <source>
        <dbReference type="Proteomes" id="UP000306628"/>
    </source>
</evidence>
<dbReference type="EMBL" id="VCKX01000002">
    <property type="protein sequence ID" value="TMR39670.1"/>
    <property type="molecule type" value="Genomic_DNA"/>
</dbReference>